<dbReference type="Proteomes" id="UP000828441">
    <property type="component" value="Segment"/>
</dbReference>
<accession>A0AAE7WFM1</accession>
<dbReference type="NCBIfam" id="TIGR01453">
    <property type="entry name" value="grpIintron_endo"/>
    <property type="match status" value="1"/>
</dbReference>
<evidence type="ECO:0008006" key="8">
    <source>
        <dbReference type="Google" id="ProtNLM"/>
    </source>
</evidence>
<dbReference type="SMART" id="SM00496">
    <property type="entry name" value="IENR2"/>
    <property type="match status" value="3"/>
</dbReference>
<protein>
    <recommendedName>
        <fullName evidence="8">Homing endonuclease</fullName>
    </recommendedName>
</protein>
<evidence type="ECO:0000259" key="5">
    <source>
        <dbReference type="SMART" id="SM00496"/>
    </source>
</evidence>
<comment type="cofactor">
    <cofactor evidence="1">
        <name>Mg(2+)</name>
        <dbReference type="ChEBI" id="CHEBI:18420"/>
    </cofactor>
</comment>
<keyword evidence="7" id="KW-1185">Reference proteome</keyword>
<dbReference type="RefSeq" id="YP_010650007.1">
    <property type="nucleotide sequence ID" value="NC_070776.1"/>
</dbReference>
<dbReference type="KEGG" id="vg:77925579"/>
<feature type="domain" description="Nuclease associated modular" evidence="5">
    <location>
        <begin position="146"/>
        <end position="162"/>
    </location>
</feature>
<dbReference type="InterPro" id="IPR006350">
    <property type="entry name" value="Intron_endoG1"/>
</dbReference>
<dbReference type="GO" id="GO:0004519">
    <property type="term" value="F:endonuclease activity"/>
    <property type="evidence" value="ECO:0007669"/>
    <property type="project" value="InterPro"/>
</dbReference>
<dbReference type="InterPro" id="IPR003611">
    <property type="entry name" value="NUMOD3"/>
</dbReference>
<evidence type="ECO:0000256" key="2">
    <source>
        <dbReference type="ARBA" id="ARBA00010045"/>
    </source>
</evidence>
<evidence type="ECO:0000256" key="3">
    <source>
        <dbReference type="ARBA" id="ARBA00022842"/>
    </source>
</evidence>
<dbReference type="Pfam" id="PF07460">
    <property type="entry name" value="NUMOD3"/>
    <property type="match status" value="2"/>
</dbReference>
<dbReference type="SUPFAM" id="SSF82771">
    <property type="entry name" value="GIY-YIG endonuclease"/>
    <property type="match status" value="1"/>
</dbReference>
<keyword evidence="3" id="KW-0460">Magnesium</keyword>
<dbReference type="InterPro" id="IPR035901">
    <property type="entry name" value="GIY-YIG_endonuc_sf"/>
</dbReference>
<name>A0AAE7WFM1_9CAUD</name>
<dbReference type="GO" id="GO:0003677">
    <property type="term" value="F:DNA binding"/>
    <property type="evidence" value="ECO:0007669"/>
    <property type="project" value="InterPro"/>
</dbReference>
<organism evidence="6 7">
    <name type="scientific">Kosakonia phage 305</name>
    <dbReference type="NCBI Taxonomy" id="2863193"/>
    <lineage>
        <taxon>Viruses</taxon>
        <taxon>Duplodnaviria</taxon>
        <taxon>Heunggongvirae</taxon>
        <taxon>Uroviricota</taxon>
        <taxon>Caudoviricetes</taxon>
        <taxon>Pantevenvirales</taxon>
        <taxon>Straboviridae</taxon>
        <taxon>Tevenvirinae</taxon>
        <taxon>Kanagawavirus</taxon>
        <taxon>Kanagawavirus threeohfive</taxon>
    </lineage>
</organism>
<evidence type="ECO:0000313" key="7">
    <source>
        <dbReference type="Proteomes" id="UP000828441"/>
    </source>
</evidence>
<dbReference type="EMBL" id="MZ348423">
    <property type="protein sequence ID" value="QYN80201.1"/>
    <property type="molecule type" value="Genomic_DNA"/>
</dbReference>
<reference evidence="7" key="1">
    <citation type="journal article" date="2021" name="Viruses">
        <title>Novel Viruses That Lyse Plant and Human Strains of Kosakonia cowanii.</title>
        <authorList>
            <person name="Petrzik K."/>
            <person name="Brazdova S."/>
            <person name="Krawczyk K."/>
        </authorList>
    </citation>
    <scope>NUCLEOTIDE SEQUENCE [LARGE SCALE GENOMIC DNA]</scope>
</reference>
<proteinExistence type="predicted"/>
<feature type="domain" description="Nuclease associated modular" evidence="5">
    <location>
        <begin position="98"/>
        <end position="114"/>
    </location>
</feature>
<feature type="domain" description="Nuclease associated modular" evidence="5">
    <location>
        <begin position="115"/>
        <end position="131"/>
    </location>
</feature>
<dbReference type="InterPro" id="IPR000305">
    <property type="entry name" value="GIY-YIG_endonuc"/>
</dbReference>
<dbReference type="SUPFAM" id="SSF64496">
    <property type="entry name" value="DNA-binding domain of intron-encoded endonucleases"/>
    <property type="match status" value="1"/>
</dbReference>
<evidence type="ECO:0000259" key="4">
    <source>
        <dbReference type="SMART" id="SM00465"/>
    </source>
</evidence>
<evidence type="ECO:0000313" key="6">
    <source>
        <dbReference type="EMBL" id="QYN80201.1"/>
    </source>
</evidence>
<evidence type="ECO:0000256" key="1">
    <source>
        <dbReference type="ARBA" id="ARBA00001946"/>
    </source>
</evidence>
<comment type="similarity">
    <text evidence="2">To endonucleases of group I introns of fungi and phage.</text>
</comment>
<sequence>MGSDKQYNFVYIVKNLINNHWYGGKHSSLELMDSYPGSGPILKSAYRKYGRSNFEMHICAFFETSDLAYEFEELLVDQDAVDSSKCYNLRLGGKGGTSGYKHTEEAKAKISSYSKSRIVSEETRKKMSSRQLGDKHHNYGKPSYMRGKSLSDEARAKISNSQKLIKAIKGVNLLTCDTIEFESAQDARRALGLPGASNIIKAANNSKTAYGYRWIWLNE</sequence>
<feature type="domain" description="GIY-YIG" evidence="4">
    <location>
        <begin position="7"/>
        <end position="93"/>
    </location>
</feature>
<dbReference type="GeneID" id="77925579"/>
<dbReference type="SMART" id="SM00465">
    <property type="entry name" value="GIYc"/>
    <property type="match status" value="1"/>
</dbReference>